<name>A0A1A9ALS9_PLAOA</name>
<evidence type="ECO:0000259" key="1">
    <source>
        <dbReference type="Pfam" id="PF12319"/>
    </source>
</evidence>
<dbReference type="EMBL" id="FLRE01001828">
    <property type="protein sequence ID" value="SBT57407.1"/>
    <property type="molecule type" value="Genomic_DNA"/>
</dbReference>
<keyword evidence="5" id="KW-1185">Reference proteome</keyword>
<evidence type="ECO:0000313" key="5">
    <source>
        <dbReference type="Proteomes" id="UP000078555"/>
    </source>
</evidence>
<dbReference type="Proteomes" id="UP000078550">
    <property type="component" value="Unassembled WGS sequence"/>
</dbReference>
<organism evidence="3 5">
    <name type="scientific">Plasmodium ovale wallikeri</name>
    <dbReference type="NCBI Taxonomy" id="864142"/>
    <lineage>
        <taxon>Eukaryota</taxon>
        <taxon>Sar</taxon>
        <taxon>Alveolata</taxon>
        <taxon>Apicomplexa</taxon>
        <taxon>Aconoidasida</taxon>
        <taxon>Haemosporida</taxon>
        <taxon>Plasmodiidae</taxon>
        <taxon>Plasmodium</taxon>
        <taxon>Plasmodium (Plasmodium)</taxon>
    </lineage>
</organism>
<reference evidence="3" key="1">
    <citation type="submission" date="2016-05" db="EMBL/GenBank/DDBJ databases">
        <authorList>
            <person name="Lavstsen T."/>
            <person name="Jespersen J.S."/>
        </authorList>
    </citation>
    <scope>NUCLEOTIDE SEQUENCE [LARGE SCALE GENOMIC DNA]</scope>
</reference>
<dbReference type="AlphaFoldDB" id="A0A1A9ALS9"/>
<dbReference type="Proteomes" id="UP000078555">
    <property type="component" value="Unassembled WGS sequence"/>
</dbReference>
<gene>
    <name evidence="3" type="ORF">POVWA1_082610</name>
    <name evidence="2" type="ORF">POVWA2_079360</name>
</gene>
<feature type="domain" description="Tryptophan/threonine-rich plasmodium antigen C-terminal" evidence="1">
    <location>
        <begin position="97"/>
        <end position="312"/>
    </location>
</feature>
<dbReference type="Pfam" id="PF12319">
    <property type="entry name" value="TryThrA_C"/>
    <property type="match status" value="1"/>
</dbReference>
<evidence type="ECO:0000313" key="4">
    <source>
        <dbReference type="Proteomes" id="UP000078550"/>
    </source>
</evidence>
<sequence>MEEKMEADINMENLITETTANPDSSENVEESVSSKVHSKCITPVLSAFLLFWSSITVLLNSFYPLPLTEGNDNGNDSAYLVGPDEGLEKDEELKSYAWGNWMIRLEEDWIELNLRMENEKNKWLESREEEWQEWIKKVENKWMHYEGNMKKELNSDIQDNVLIWNDAQWEEWVKTEGKHLMEAEWENWINESESSLNELIVKEWTEWKNNKIAEWQTSEWKLEEDEYWAKWEESTFKKLLHTTERRKWHEWKERISREWQEWISWVRIKEGVYINGEWNKWSEWKNEKNILFNKWKESFVDKWVTEKQWKVWVKEKIDIISQNCFQLNDAI</sequence>
<dbReference type="EMBL" id="FLRD01001565">
    <property type="protein sequence ID" value="SBT57603.1"/>
    <property type="molecule type" value="Genomic_DNA"/>
</dbReference>
<proteinExistence type="predicted"/>
<reference evidence="4 5" key="2">
    <citation type="submission" date="2016-05" db="EMBL/GenBank/DDBJ databases">
        <authorList>
            <person name="Naeem Raeece"/>
        </authorList>
    </citation>
    <scope>NUCLEOTIDE SEQUENCE [LARGE SCALE GENOMIC DNA]</scope>
</reference>
<accession>A0A1A9ALS9</accession>
<dbReference type="InterPro" id="IPR022089">
    <property type="entry name" value="Plasmodium-antigen_C"/>
</dbReference>
<evidence type="ECO:0000313" key="2">
    <source>
        <dbReference type="EMBL" id="SBT57407.1"/>
    </source>
</evidence>
<protein>
    <submittedName>
        <fullName evidence="3">Tryptophan/threonine-rich antigen, putative</fullName>
    </submittedName>
</protein>
<evidence type="ECO:0000313" key="3">
    <source>
        <dbReference type="EMBL" id="SBT57603.1"/>
    </source>
</evidence>